<protein>
    <submittedName>
        <fullName evidence="1">Uncharacterized protein</fullName>
    </submittedName>
</protein>
<dbReference type="Proteomes" id="UP000434172">
    <property type="component" value="Unassembled WGS sequence"/>
</dbReference>
<name>A0A8H3WJB3_9PEZI</name>
<reference evidence="1 2" key="1">
    <citation type="submission" date="2019-12" db="EMBL/GenBank/DDBJ databases">
        <title>A genome sequence resource for the geographically widespread anthracnose pathogen Colletotrichum asianum.</title>
        <authorList>
            <person name="Meng Y."/>
        </authorList>
    </citation>
    <scope>NUCLEOTIDE SEQUENCE [LARGE SCALE GENOMIC DNA]</scope>
    <source>
        <strain evidence="1 2">ICMP 18580</strain>
    </source>
</reference>
<dbReference type="AlphaFoldDB" id="A0A8H3WJB3"/>
<dbReference type="EMBL" id="WOWK01000010">
    <property type="protein sequence ID" value="KAF0329716.1"/>
    <property type="molecule type" value="Genomic_DNA"/>
</dbReference>
<comment type="caution">
    <text evidence="1">The sequence shown here is derived from an EMBL/GenBank/DDBJ whole genome shotgun (WGS) entry which is preliminary data.</text>
</comment>
<accession>A0A8H3WJB3</accession>
<sequence length="119" mass="12846">MTNRQRGGWSPDRVTGAPYFRQAIAKDRRPVGRGLGLVQSSVPRFVQASAARDAERGLIGHRIRRIDTGVERAGEAPAVCCAPTTNLKLGKWVGPTSTRIHDKLDPRPDLVVGGVVASH</sequence>
<proteinExistence type="predicted"/>
<organism evidence="1 2">
    <name type="scientific">Colletotrichum asianum</name>
    <dbReference type="NCBI Taxonomy" id="702518"/>
    <lineage>
        <taxon>Eukaryota</taxon>
        <taxon>Fungi</taxon>
        <taxon>Dikarya</taxon>
        <taxon>Ascomycota</taxon>
        <taxon>Pezizomycotina</taxon>
        <taxon>Sordariomycetes</taxon>
        <taxon>Hypocreomycetidae</taxon>
        <taxon>Glomerellales</taxon>
        <taxon>Glomerellaceae</taxon>
        <taxon>Colletotrichum</taxon>
        <taxon>Colletotrichum gloeosporioides species complex</taxon>
    </lineage>
</organism>
<gene>
    <name evidence="1" type="ORF">GQ607_002889</name>
</gene>
<keyword evidence="2" id="KW-1185">Reference proteome</keyword>
<evidence type="ECO:0000313" key="1">
    <source>
        <dbReference type="EMBL" id="KAF0329716.1"/>
    </source>
</evidence>
<evidence type="ECO:0000313" key="2">
    <source>
        <dbReference type="Proteomes" id="UP000434172"/>
    </source>
</evidence>